<organism evidence="2 3">
    <name type="scientific">Cyclocybe aegerita</name>
    <name type="common">Black poplar mushroom</name>
    <name type="synonym">Agrocybe aegerita</name>
    <dbReference type="NCBI Taxonomy" id="1973307"/>
    <lineage>
        <taxon>Eukaryota</taxon>
        <taxon>Fungi</taxon>
        <taxon>Dikarya</taxon>
        <taxon>Basidiomycota</taxon>
        <taxon>Agaricomycotina</taxon>
        <taxon>Agaricomycetes</taxon>
        <taxon>Agaricomycetidae</taxon>
        <taxon>Agaricales</taxon>
        <taxon>Agaricineae</taxon>
        <taxon>Bolbitiaceae</taxon>
        <taxon>Cyclocybe</taxon>
    </lineage>
</organism>
<sequence length="187" mass="19859">MLPAGDIWELLTEAEELSSSASAAIARQADTLSFLFWQHTVWTALHNQCQASGGTIVDPEVGQHPFSPAANQHLNLSPSPSPCAPPGLIRRSPSLEFIESSGSNRGGAGTRVSTSQATEESPSSSPAKFPPQSRCQSPSAVKFVDTGANNSNARQQDSELEDDDLLVDSTFQAVELAYYPVESSGLQ</sequence>
<feature type="compositionally biased region" description="Polar residues" evidence="1">
    <location>
        <begin position="69"/>
        <end position="78"/>
    </location>
</feature>
<dbReference type="Proteomes" id="UP000467700">
    <property type="component" value="Unassembled WGS sequence"/>
</dbReference>
<feature type="compositionally biased region" description="Polar residues" evidence="1">
    <location>
        <begin position="111"/>
        <end position="126"/>
    </location>
</feature>
<evidence type="ECO:0000256" key="1">
    <source>
        <dbReference type="SAM" id="MobiDB-lite"/>
    </source>
</evidence>
<name>A0A8S0WZA7_CYCAE</name>
<feature type="region of interest" description="Disordered" evidence="1">
    <location>
        <begin position="60"/>
        <end position="163"/>
    </location>
</feature>
<evidence type="ECO:0000313" key="3">
    <source>
        <dbReference type="Proteomes" id="UP000467700"/>
    </source>
</evidence>
<dbReference type="AlphaFoldDB" id="A0A8S0WZA7"/>
<evidence type="ECO:0000313" key="2">
    <source>
        <dbReference type="EMBL" id="CAA7262568.1"/>
    </source>
</evidence>
<gene>
    <name evidence="2" type="ORF">AAE3_LOCUS4949</name>
</gene>
<reference evidence="2 3" key="1">
    <citation type="submission" date="2020-01" db="EMBL/GenBank/DDBJ databases">
        <authorList>
            <person name="Gupta K D."/>
        </authorList>
    </citation>
    <scope>NUCLEOTIDE SEQUENCE [LARGE SCALE GENOMIC DNA]</scope>
</reference>
<comment type="caution">
    <text evidence="2">The sequence shown here is derived from an EMBL/GenBank/DDBJ whole genome shotgun (WGS) entry which is preliminary data.</text>
</comment>
<dbReference type="EMBL" id="CACVBS010000036">
    <property type="protein sequence ID" value="CAA7262568.1"/>
    <property type="molecule type" value="Genomic_DNA"/>
</dbReference>
<protein>
    <submittedName>
        <fullName evidence="2">Uncharacterized protein</fullName>
    </submittedName>
</protein>
<keyword evidence="3" id="KW-1185">Reference proteome</keyword>
<accession>A0A8S0WZA7</accession>
<proteinExistence type="predicted"/>